<dbReference type="OrthoDB" id="6348293at2759"/>
<comment type="caution">
    <text evidence="2">The sequence shown here is derived from an EMBL/GenBank/DDBJ whole genome shotgun (WGS) entry which is preliminary data.</text>
</comment>
<accession>A0A6L2Q2N3</accession>
<name>A0A6L2Q2N3_COPFO</name>
<dbReference type="AlphaFoldDB" id="A0A6L2Q2N3"/>
<keyword evidence="1" id="KW-0175">Coiled coil</keyword>
<reference evidence="3" key="1">
    <citation type="submission" date="2020-01" db="EMBL/GenBank/DDBJ databases">
        <title>Draft genome sequence of the Termite Coptotermes fromosanus.</title>
        <authorList>
            <person name="Itakura S."/>
            <person name="Yosikawa Y."/>
            <person name="Umezawa K."/>
        </authorList>
    </citation>
    <scope>NUCLEOTIDE SEQUENCE [LARGE SCALE GENOMIC DNA]</scope>
</reference>
<keyword evidence="3" id="KW-1185">Reference proteome</keyword>
<gene>
    <name evidence="2" type="ORF">Cfor_05728</name>
</gene>
<proteinExistence type="predicted"/>
<dbReference type="EMBL" id="BLKM01009501">
    <property type="protein sequence ID" value="GFG37025.1"/>
    <property type="molecule type" value="Genomic_DNA"/>
</dbReference>
<feature type="coiled-coil region" evidence="1">
    <location>
        <begin position="123"/>
        <end position="150"/>
    </location>
</feature>
<evidence type="ECO:0000256" key="1">
    <source>
        <dbReference type="SAM" id="Coils"/>
    </source>
</evidence>
<evidence type="ECO:0000313" key="3">
    <source>
        <dbReference type="Proteomes" id="UP000502823"/>
    </source>
</evidence>
<dbReference type="InParanoid" id="A0A6L2Q2N3"/>
<feature type="non-terminal residue" evidence="2">
    <location>
        <position position="337"/>
    </location>
</feature>
<sequence length="337" mass="37542">MTRWSVNFAVKSDGKVVSHVSQQVDTKQDAAEGATAATHVQTEVEVPSQGIHRTVVSDSQQDVASVERRNNADKYTSYAGVQYSPLDMAEYIFWTGDEKGVTLAMEEFLQEGLMTREEALAFLQEIKTSLEFLQTHYAQLQRDKERQRQQAKERTSLIQKALGLDKARQNEAKMNSVADPSSVRDLLALAKKNAAAEESNAKVADRAQQVLDEDYEELLERLRAADFLYTEYSLEEVIYQLAKVMFAQSLARGNIEAQEALEKFTSFLEAEAEQGHISGNLEKKVLDVMTAALTDTLTEQPQLLSVAREGLMEGSSGHQLLHQLLTLNPATRSGDPV</sequence>
<organism evidence="2 3">
    <name type="scientific">Coptotermes formosanus</name>
    <name type="common">Formosan subterranean termite</name>
    <dbReference type="NCBI Taxonomy" id="36987"/>
    <lineage>
        <taxon>Eukaryota</taxon>
        <taxon>Metazoa</taxon>
        <taxon>Ecdysozoa</taxon>
        <taxon>Arthropoda</taxon>
        <taxon>Hexapoda</taxon>
        <taxon>Insecta</taxon>
        <taxon>Pterygota</taxon>
        <taxon>Neoptera</taxon>
        <taxon>Polyneoptera</taxon>
        <taxon>Dictyoptera</taxon>
        <taxon>Blattodea</taxon>
        <taxon>Blattoidea</taxon>
        <taxon>Termitoidae</taxon>
        <taxon>Rhinotermitidae</taxon>
        <taxon>Coptotermes</taxon>
    </lineage>
</organism>
<protein>
    <submittedName>
        <fullName evidence="2">Uncharacterized protein</fullName>
    </submittedName>
</protein>
<evidence type="ECO:0000313" key="2">
    <source>
        <dbReference type="EMBL" id="GFG37025.1"/>
    </source>
</evidence>
<dbReference type="Proteomes" id="UP000502823">
    <property type="component" value="Unassembled WGS sequence"/>
</dbReference>